<proteinExistence type="predicted"/>
<reference evidence="1 2" key="1">
    <citation type="submission" date="2016-10" db="EMBL/GenBank/DDBJ databases">
        <title>Paenibacillus species isolates.</title>
        <authorList>
            <person name="Beno S.M."/>
        </authorList>
    </citation>
    <scope>NUCLEOTIDE SEQUENCE [LARGE SCALE GENOMIC DNA]</scope>
    <source>
        <strain evidence="1 2">FSL H7-0710</strain>
    </source>
</reference>
<dbReference type="EMBL" id="MPTC01000011">
    <property type="protein sequence ID" value="OMD40129.1"/>
    <property type="molecule type" value="Genomic_DNA"/>
</dbReference>
<dbReference type="RefSeq" id="WP_042126360.1">
    <property type="nucleotide sequence ID" value="NZ_MPTC01000011.1"/>
</dbReference>
<sequence length="157" mass="18387">MKSVFSYVLLILIILISGCSGSNQDRVLSMNYDFAEPFRFPFEVNEVRTKIELDNPYILQQYIFHYKNKQTTQEIRLILSKVINDPEKVSEQGKQPYTLKNGKQAYYDEDETSQSIWWESKDGFLARFVYYINGNLDLLGDYKLDDSDLVDLANQVQ</sequence>
<dbReference type="OrthoDB" id="2617099at2"/>
<gene>
    <name evidence="1" type="ORF">BSK52_14660</name>
</gene>
<dbReference type="AlphaFoldDB" id="A0A1R0XYQ7"/>
<dbReference type="PROSITE" id="PS51257">
    <property type="entry name" value="PROKAR_LIPOPROTEIN"/>
    <property type="match status" value="1"/>
</dbReference>
<accession>A0A1R0XYQ7</accession>
<evidence type="ECO:0000313" key="1">
    <source>
        <dbReference type="EMBL" id="OMD40129.1"/>
    </source>
</evidence>
<protein>
    <recommendedName>
        <fullName evidence="3">DUF4367 domain-containing protein</fullName>
    </recommendedName>
</protein>
<comment type="caution">
    <text evidence="1">The sequence shown here is derived from an EMBL/GenBank/DDBJ whole genome shotgun (WGS) entry which is preliminary data.</text>
</comment>
<evidence type="ECO:0008006" key="3">
    <source>
        <dbReference type="Google" id="ProtNLM"/>
    </source>
</evidence>
<dbReference type="Proteomes" id="UP000187439">
    <property type="component" value="Unassembled WGS sequence"/>
</dbReference>
<name>A0A1R0XYQ7_9BACL</name>
<organism evidence="1 2">
    <name type="scientific">Paenibacillus odorifer</name>
    <dbReference type="NCBI Taxonomy" id="189426"/>
    <lineage>
        <taxon>Bacteria</taxon>
        <taxon>Bacillati</taxon>
        <taxon>Bacillota</taxon>
        <taxon>Bacilli</taxon>
        <taxon>Bacillales</taxon>
        <taxon>Paenibacillaceae</taxon>
        <taxon>Paenibacillus</taxon>
    </lineage>
</organism>
<evidence type="ECO:0000313" key="2">
    <source>
        <dbReference type="Proteomes" id="UP000187439"/>
    </source>
</evidence>